<name>A0A3D8II57_9HELI</name>
<dbReference type="Pfam" id="PF05036">
    <property type="entry name" value="SPOR"/>
    <property type="match status" value="1"/>
</dbReference>
<feature type="compositionally biased region" description="Basic and acidic residues" evidence="1">
    <location>
        <begin position="179"/>
        <end position="198"/>
    </location>
</feature>
<dbReference type="InterPro" id="IPR007730">
    <property type="entry name" value="SPOR-like_dom"/>
</dbReference>
<accession>A0A3D8II57</accession>
<feature type="compositionally biased region" description="Low complexity" evidence="1">
    <location>
        <begin position="104"/>
        <end position="116"/>
    </location>
</feature>
<dbReference type="Proteomes" id="UP000256650">
    <property type="component" value="Unassembled WGS sequence"/>
</dbReference>
<dbReference type="GO" id="GO:0042834">
    <property type="term" value="F:peptidoglycan binding"/>
    <property type="evidence" value="ECO:0007669"/>
    <property type="project" value="InterPro"/>
</dbReference>
<feature type="compositionally biased region" description="Polar residues" evidence="1">
    <location>
        <begin position="148"/>
        <end position="158"/>
    </location>
</feature>
<organism evidence="4 5">
    <name type="scientific">Helicobacter ganmani</name>
    <dbReference type="NCBI Taxonomy" id="60246"/>
    <lineage>
        <taxon>Bacteria</taxon>
        <taxon>Pseudomonadati</taxon>
        <taxon>Campylobacterota</taxon>
        <taxon>Epsilonproteobacteria</taxon>
        <taxon>Campylobacterales</taxon>
        <taxon>Helicobacteraceae</taxon>
        <taxon>Helicobacter</taxon>
    </lineage>
</organism>
<dbReference type="SUPFAM" id="SSF110997">
    <property type="entry name" value="Sporulation related repeat"/>
    <property type="match status" value="1"/>
</dbReference>
<keyword evidence="5" id="KW-1185">Reference proteome</keyword>
<evidence type="ECO:0000256" key="1">
    <source>
        <dbReference type="SAM" id="MobiDB-lite"/>
    </source>
</evidence>
<evidence type="ECO:0000313" key="5">
    <source>
        <dbReference type="Proteomes" id="UP000256650"/>
    </source>
</evidence>
<comment type="caution">
    <text evidence="4">The sequence shown here is derived from an EMBL/GenBank/DDBJ whole genome shotgun (WGS) entry which is preliminary data.</text>
</comment>
<feature type="transmembrane region" description="Helical" evidence="2">
    <location>
        <begin position="57"/>
        <end position="78"/>
    </location>
</feature>
<evidence type="ECO:0000313" key="4">
    <source>
        <dbReference type="EMBL" id="RDU64605.1"/>
    </source>
</evidence>
<keyword evidence="2" id="KW-0472">Membrane</keyword>
<evidence type="ECO:0000256" key="2">
    <source>
        <dbReference type="SAM" id="Phobius"/>
    </source>
</evidence>
<dbReference type="OrthoDB" id="5372972at2"/>
<protein>
    <submittedName>
        <fullName evidence="4">SPOR domain-containing protein</fullName>
    </submittedName>
</protein>
<feature type="domain" description="SPOR" evidence="3">
    <location>
        <begin position="207"/>
        <end position="282"/>
    </location>
</feature>
<evidence type="ECO:0000259" key="3">
    <source>
        <dbReference type="PROSITE" id="PS51724"/>
    </source>
</evidence>
<gene>
    <name evidence="4" type="ORF">CQA43_01635</name>
</gene>
<sequence>MMFIRKNAVLRGLNICKGENMTELESHKDTARDLELDDLLISNNEGDELKSGSNKKLILLSAIGVLLFAVIVLAVYLFQGDSQEINKQEIETQKPLERLEPKMSQTSNENQQNQNTDFGQVPIQNTSSDDQFQMIINQIKAQQNQNNASTQALPTAPNSAPKVESQKPIPQPTQMTSKPEIKQEPSKTTPKESFKDVKVNNPSLQGSEAGKGFYVQVGSFSKFSPNKQLLGLINENKLSYRMQKSGDNNRLLIGPYTTKQEAQNKLSEIRAKINKDAFIKEIK</sequence>
<feature type="region of interest" description="Disordered" evidence="1">
    <location>
        <begin position="102"/>
        <end position="125"/>
    </location>
</feature>
<dbReference type="AlphaFoldDB" id="A0A3D8II57"/>
<proteinExistence type="predicted"/>
<dbReference type="PROSITE" id="PS51724">
    <property type="entry name" value="SPOR"/>
    <property type="match status" value="1"/>
</dbReference>
<reference evidence="4 5" key="1">
    <citation type="submission" date="2018-04" db="EMBL/GenBank/DDBJ databases">
        <title>Novel Campyloabacter and Helicobacter Species and Strains.</title>
        <authorList>
            <person name="Mannion A.J."/>
            <person name="Shen Z."/>
            <person name="Fox J.G."/>
        </authorList>
    </citation>
    <scope>NUCLEOTIDE SEQUENCE [LARGE SCALE GENOMIC DNA]</scope>
    <source>
        <strain evidence="4 5">MIT 99-5101</strain>
    </source>
</reference>
<keyword evidence="2" id="KW-0812">Transmembrane</keyword>
<feature type="region of interest" description="Disordered" evidence="1">
    <location>
        <begin position="143"/>
        <end position="203"/>
    </location>
</feature>
<dbReference type="InterPro" id="IPR036680">
    <property type="entry name" value="SPOR-like_sf"/>
</dbReference>
<keyword evidence="2" id="KW-1133">Transmembrane helix</keyword>
<dbReference type="EMBL" id="NXLS01000001">
    <property type="protein sequence ID" value="RDU64605.1"/>
    <property type="molecule type" value="Genomic_DNA"/>
</dbReference>
<dbReference type="Gene3D" id="3.30.70.1070">
    <property type="entry name" value="Sporulation related repeat"/>
    <property type="match status" value="1"/>
</dbReference>